<keyword evidence="3 5" id="KW-1133">Transmembrane helix</keyword>
<protein>
    <recommendedName>
        <fullName evidence="6">Amino acid permease/ SLC12A domain-containing protein</fullName>
    </recommendedName>
</protein>
<comment type="subcellular location">
    <subcellularLocation>
        <location evidence="1">Membrane</location>
        <topology evidence="1">Multi-pass membrane protein</topology>
    </subcellularLocation>
</comment>
<evidence type="ECO:0000256" key="3">
    <source>
        <dbReference type="ARBA" id="ARBA00022989"/>
    </source>
</evidence>
<dbReference type="InterPro" id="IPR004841">
    <property type="entry name" value="AA-permease/SLC12A_dom"/>
</dbReference>
<comment type="caution">
    <text evidence="7">The sequence shown here is derived from an EMBL/GenBank/DDBJ whole genome shotgun (WGS) entry which is preliminary data.</text>
</comment>
<reference evidence="7 8" key="1">
    <citation type="journal article" date="2018" name="BMC Genomics">
        <title>Genomic evidence for intraspecific hybridization in a clonal and extremely halotolerant yeast.</title>
        <authorList>
            <person name="Gostincar C."/>
            <person name="Stajich J.E."/>
            <person name="Zupancic J."/>
            <person name="Zalar P."/>
            <person name="Gunde-Cimerman N."/>
        </authorList>
    </citation>
    <scope>NUCLEOTIDE SEQUENCE [LARGE SCALE GENOMIC DNA]</scope>
    <source>
        <strain evidence="7 8">EXF-6654</strain>
    </source>
</reference>
<feature type="transmembrane region" description="Helical" evidence="5">
    <location>
        <begin position="161"/>
        <end position="181"/>
    </location>
</feature>
<keyword evidence="2 5" id="KW-0812">Transmembrane</keyword>
<evidence type="ECO:0000256" key="1">
    <source>
        <dbReference type="ARBA" id="ARBA00004141"/>
    </source>
</evidence>
<sequence length="568" mass="62371">MSGTPTMIELKNYGDKAVAEPVPSTATLEVGSTAPIDAGSGHLQRKLNAKQVQLYGIGTAIGTSVFVAMGSYLPTGGPAGLLMAFCIWSCVAFCINETYAEMVCYAPVPAPFVRFCSDWVDQALGFAVSWSFLLTSLFLIPFEITAFHKLIGFWGDFPVPATVFIVMALYGILNCVSVRWFGIAEFYLAIGKVVLMFFLFAFVLVTMCGGNPLSDAYGFRYWSDPGAFAEYLVDGVSGRFLGFLSCLTYATFTVCGFEYVSLVAAETKTPRRILPAAYKSYPFRLLFFFCGAALAMGICIPYNDETVNAIVSGEQAGSGTGAASPYVIAMERLNISGLPHFVNAIIMTSVFSAGNGYVFAASRTLYTMAEQGRAPKLFTRTIRSGIPIYAVCACLSFSLLALLNVSDNTTDVMGYFVSLVTTNQLLNYTATCVTYIHFYHALKKQGISRNDLPYKGRLQPYSAYIGMVATTVMILLLGFSVFFPGQWSVKWFFLNYTFVAVFPIAFIAWKVVNKTTYQRLGTADLTLGGDVLEIDDYEKHADMEPLKGLSGWMERIFRGVRERKEIVD</sequence>
<evidence type="ECO:0000259" key="6">
    <source>
        <dbReference type="Pfam" id="PF00324"/>
    </source>
</evidence>
<evidence type="ECO:0000256" key="5">
    <source>
        <dbReference type="SAM" id="Phobius"/>
    </source>
</evidence>
<dbReference type="Proteomes" id="UP000282582">
    <property type="component" value="Unassembled WGS sequence"/>
</dbReference>
<feature type="transmembrane region" description="Helical" evidence="5">
    <location>
        <begin position="489"/>
        <end position="509"/>
    </location>
</feature>
<dbReference type="AlphaFoldDB" id="A0A3M6YJM6"/>
<dbReference type="Gene3D" id="1.20.1740.10">
    <property type="entry name" value="Amino acid/polyamine transporter I"/>
    <property type="match status" value="1"/>
</dbReference>
<feature type="transmembrane region" description="Helical" evidence="5">
    <location>
        <begin position="285"/>
        <end position="303"/>
    </location>
</feature>
<feature type="domain" description="Amino acid permease/ SLC12A" evidence="6">
    <location>
        <begin position="52"/>
        <end position="516"/>
    </location>
</feature>
<dbReference type="PIRSF" id="PIRSF006060">
    <property type="entry name" value="AA_transporter"/>
    <property type="match status" value="1"/>
</dbReference>
<dbReference type="EMBL" id="QWIK01000631">
    <property type="protein sequence ID" value="RMY03183.1"/>
    <property type="molecule type" value="Genomic_DNA"/>
</dbReference>
<feature type="transmembrane region" description="Helical" evidence="5">
    <location>
        <begin position="386"/>
        <end position="405"/>
    </location>
</feature>
<dbReference type="GO" id="GO:0016020">
    <property type="term" value="C:membrane"/>
    <property type="evidence" value="ECO:0007669"/>
    <property type="project" value="UniProtKB-SubCell"/>
</dbReference>
<organism evidence="7 8">
    <name type="scientific">Hortaea werneckii</name>
    <name type="common">Black yeast</name>
    <name type="synonym">Cladosporium werneckii</name>
    <dbReference type="NCBI Taxonomy" id="91943"/>
    <lineage>
        <taxon>Eukaryota</taxon>
        <taxon>Fungi</taxon>
        <taxon>Dikarya</taxon>
        <taxon>Ascomycota</taxon>
        <taxon>Pezizomycotina</taxon>
        <taxon>Dothideomycetes</taxon>
        <taxon>Dothideomycetidae</taxon>
        <taxon>Mycosphaerellales</taxon>
        <taxon>Teratosphaeriaceae</taxon>
        <taxon>Hortaea</taxon>
    </lineage>
</organism>
<feature type="transmembrane region" description="Helical" evidence="5">
    <location>
        <begin position="79"/>
        <end position="99"/>
    </location>
</feature>
<dbReference type="VEuPathDB" id="FungiDB:BTJ68_01098"/>
<feature type="transmembrane region" description="Helical" evidence="5">
    <location>
        <begin position="341"/>
        <end position="366"/>
    </location>
</feature>
<keyword evidence="4 5" id="KW-0472">Membrane</keyword>
<accession>A0A3M6YJM6</accession>
<name>A0A3M6YJM6_HORWE</name>
<feature type="transmembrane region" description="Helical" evidence="5">
    <location>
        <begin position="119"/>
        <end position="141"/>
    </location>
</feature>
<dbReference type="PANTHER" id="PTHR43341:SF6">
    <property type="entry name" value="AMINO ACID TRANSPORTER (EUROFUNG)"/>
    <property type="match status" value="1"/>
</dbReference>
<dbReference type="InterPro" id="IPR050524">
    <property type="entry name" value="APC_YAT"/>
</dbReference>
<evidence type="ECO:0000313" key="7">
    <source>
        <dbReference type="EMBL" id="RMY03183.1"/>
    </source>
</evidence>
<feature type="transmembrane region" description="Helical" evidence="5">
    <location>
        <begin position="54"/>
        <end position="73"/>
    </location>
</feature>
<proteinExistence type="predicted"/>
<evidence type="ECO:0000256" key="4">
    <source>
        <dbReference type="ARBA" id="ARBA00023136"/>
    </source>
</evidence>
<feature type="transmembrane region" description="Helical" evidence="5">
    <location>
        <begin position="193"/>
        <end position="213"/>
    </location>
</feature>
<gene>
    <name evidence="7" type="ORF">D0868_07587</name>
</gene>
<dbReference type="Pfam" id="PF00324">
    <property type="entry name" value="AA_permease"/>
    <property type="match status" value="1"/>
</dbReference>
<feature type="transmembrane region" description="Helical" evidence="5">
    <location>
        <begin position="240"/>
        <end position="264"/>
    </location>
</feature>
<dbReference type="PANTHER" id="PTHR43341">
    <property type="entry name" value="AMINO ACID PERMEASE"/>
    <property type="match status" value="1"/>
</dbReference>
<feature type="transmembrane region" description="Helical" evidence="5">
    <location>
        <begin position="425"/>
        <end position="442"/>
    </location>
</feature>
<evidence type="ECO:0000256" key="2">
    <source>
        <dbReference type="ARBA" id="ARBA00022692"/>
    </source>
</evidence>
<feature type="transmembrane region" description="Helical" evidence="5">
    <location>
        <begin position="463"/>
        <end position="483"/>
    </location>
</feature>
<dbReference type="GO" id="GO:0015171">
    <property type="term" value="F:amino acid transmembrane transporter activity"/>
    <property type="evidence" value="ECO:0007669"/>
    <property type="project" value="TreeGrafter"/>
</dbReference>
<evidence type="ECO:0000313" key="8">
    <source>
        <dbReference type="Proteomes" id="UP000282582"/>
    </source>
</evidence>